<protein>
    <recommendedName>
        <fullName evidence="5">Transmembrane protein</fullName>
    </recommendedName>
</protein>
<evidence type="ECO:0000313" key="3">
    <source>
        <dbReference type="EMBL" id="TFK51360.1"/>
    </source>
</evidence>
<dbReference type="OrthoDB" id="3269515at2759"/>
<reference evidence="3 4" key="1">
    <citation type="journal article" date="2019" name="Nat. Ecol. Evol.">
        <title>Megaphylogeny resolves global patterns of mushroom evolution.</title>
        <authorList>
            <person name="Varga T."/>
            <person name="Krizsan K."/>
            <person name="Foldi C."/>
            <person name="Dima B."/>
            <person name="Sanchez-Garcia M."/>
            <person name="Sanchez-Ramirez S."/>
            <person name="Szollosi G.J."/>
            <person name="Szarkandi J.G."/>
            <person name="Papp V."/>
            <person name="Albert L."/>
            <person name="Andreopoulos W."/>
            <person name="Angelini C."/>
            <person name="Antonin V."/>
            <person name="Barry K.W."/>
            <person name="Bougher N.L."/>
            <person name="Buchanan P."/>
            <person name="Buyck B."/>
            <person name="Bense V."/>
            <person name="Catcheside P."/>
            <person name="Chovatia M."/>
            <person name="Cooper J."/>
            <person name="Damon W."/>
            <person name="Desjardin D."/>
            <person name="Finy P."/>
            <person name="Geml J."/>
            <person name="Haridas S."/>
            <person name="Hughes K."/>
            <person name="Justo A."/>
            <person name="Karasinski D."/>
            <person name="Kautmanova I."/>
            <person name="Kiss B."/>
            <person name="Kocsube S."/>
            <person name="Kotiranta H."/>
            <person name="LaButti K.M."/>
            <person name="Lechner B.E."/>
            <person name="Liimatainen K."/>
            <person name="Lipzen A."/>
            <person name="Lukacs Z."/>
            <person name="Mihaltcheva S."/>
            <person name="Morgado L.N."/>
            <person name="Niskanen T."/>
            <person name="Noordeloos M.E."/>
            <person name="Ohm R.A."/>
            <person name="Ortiz-Santana B."/>
            <person name="Ovrebo C."/>
            <person name="Racz N."/>
            <person name="Riley R."/>
            <person name="Savchenko A."/>
            <person name="Shiryaev A."/>
            <person name="Soop K."/>
            <person name="Spirin V."/>
            <person name="Szebenyi C."/>
            <person name="Tomsovsky M."/>
            <person name="Tulloss R.E."/>
            <person name="Uehling J."/>
            <person name="Grigoriev I.V."/>
            <person name="Vagvolgyi C."/>
            <person name="Papp T."/>
            <person name="Martin F.M."/>
            <person name="Miettinen O."/>
            <person name="Hibbett D.S."/>
            <person name="Nagy L.G."/>
        </authorList>
    </citation>
    <scope>NUCLEOTIDE SEQUENCE [LARGE SCALE GENOMIC DNA]</scope>
    <source>
        <strain evidence="3 4">OMC1185</strain>
    </source>
</reference>
<evidence type="ECO:0008006" key="5">
    <source>
        <dbReference type="Google" id="ProtNLM"/>
    </source>
</evidence>
<feature type="compositionally biased region" description="Polar residues" evidence="1">
    <location>
        <begin position="605"/>
        <end position="625"/>
    </location>
</feature>
<keyword evidence="4" id="KW-1185">Reference proteome</keyword>
<dbReference type="Proteomes" id="UP000305948">
    <property type="component" value="Unassembled WGS sequence"/>
</dbReference>
<feature type="region of interest" description="Disordered" evidence="1">
    <location>
        <begin position="263"/>
        <end position="315"/>
    </location>
</feature>
<evidence type="ECO:0000313" key="4">
    <source>
        <dbReference type="Proteomes" id="UP000305948"/>
    </source>
</evidence>
<feature type="signal peptide" evidence="2">
    <location>
        <begin position="1"/>
        <end position="22"/>
    </location>
</feature>
<feature type="region of interest" description="Disordered" evidence="1">
    <location>
        <begin position="389"/>
        <end position="410"/>
    </location>
</feature>
<evidence type="ECO:0000256" key="1">
    <source>
        <dbReference type="SAM" id="MobiDB-lite"/>
    </source>
</evidence>
<feature type="compositionally biased region" description="Polar residues" evidence="1">
    <location>
        <begin position="428"/>
        <end position="443"/>
    </location>
</feature>
<feature type="compositionally biased region" description="Polar residues" evidence="1">
    <location>
        <begin position="586"/>
        <end position="596"/>
    </location>
</feature>
<gene>
    <name evidence="3" type="ORF">OE88DRAFT_1735272</name>
</gene>
<evidence type="ECO:0000256" key="2">
    <source>
        <dbReference type="SAM" id="SignalP"/>
    </source>
</evidence>
<feature type="chain" id="PRO_5022823936" description="Transmembrane protein" evidence="2">
    <location>
        <begin position="23"/>
        <end position="716"/>
    </location>
</feature>
<sequence>MARRRLLPLLALGSTVLLSASAQPRTGPADISGVYNISANAGARIVQQSGNVIRQVDPQAQTSSSYDYWWPYPAGGVTTTPTTTIAPFTDPALATTTALDPAITIALPSLSSSISSNQSAALVSSSTSLASSSSSASASSNITTITALPPSSTPTSHARQGLQINPLYLVPVFAFVGICMGALCAWCCCGRRKKGPREEECVPGPRYVPAQGDESQAQEAEKVAWSEMSREQTRSSEPRTPFSWPTPRDYEYHRGLTFDHEEAEDMQRHEHTEKSIREEPPQLPAIQPTTPYSLSLLSPYADGTPDESTRQKSVRRSLLSRIISIRRTPSGKSVRRTTIKEVKTGRGRVPNTPELEEGWSLVRSPLSPDYGCSEAETEVDSPLKRARTEMVKTRARKNSKSGRSLSMRQAHRRVDSDFSVDMVRTPTKMTRASRATTMEATSSQERDPTVWRPGGGFRIVQEDPEDWEDVPLRAARVSPETNGEEKGSWIRNIALDISKSLALSAAPTRMTSVFSQEEEEDKYSPIPVRTKRESRSPRSGSPPALSRRTTPQRTPTRSGKKRVARLDSVLPPTPALLMSPPLESQLFFSSPSSRNVDTPRRATTRKLQINKTGSSLPFPSGSTEDGSPYRGRLTQAPTRPAKALSLSPTGHSRPTSPKERYKARHGALTKVDEILSRSWSDREMLGGVPQSPTMFGAIHSAAEGEEGGGIEQRLFG</sequence>
<feature type="compositionally biased region" description="Polar residues" evidence="1">
    <location>
        <begin position="646"/>
        <end position="655"/>
    </location>
</feature>
<feature type="compositionally biased region" description="Basic and acidic residues" evidence="1">
    <location>
        <begin position="263"/>
        <end position="280"/>
    </location>
</feature>
<feature type="compositionally biased region" description="Polar residues" evidence="1">
    <location>
        <begin position="287"/>
        <end position="296"/>
    </location>
</feature>
<feature type="region of interest" description="Disordered" evidence="1">
    <location>
        <begin position="428"/>
        <end position="454"/>
    </location>
</feature>
<feature type="compositionally biased region" description="Low complexity" evidence="1">
    <location>
        <begin position="537"/>
        <end position="557"/>
    </location>
</feature>
<organism evidence="3 4">
    <name type="scientific">Heliocybe sulcata</name>
    <dbReference type="NCBI Taxonomy" id="5364"/>
    <lineage>
        <taxon>Eukaryota</taxon>
        <taxon>Fungi</taxon>
        <taxon>Dikarya</taxon>
        <taxon>Basidiomycota</taxon>
        <taxon>Agaricomycotina</taxon>
        <taxon>Agaricomycetes</taxon>
        <taxon>Gloeophyllales</taxon>
        <taxon>Gloeophyllaceae</taxon>
        <taxon>Heliocybe</taxon>
    </lineage>
</organism>
<name>A0A5C3N1P0_9AGAM</name>
<proteinExistence type="predicted"/>
<dbReference type="AlphaFoldDB" id="A0A5C3N1P0"/>
<feature type="region of interest" description="Disordered" evidence="1">
    <location>
        <begin position="511"/>
        <end position="664"/>
    </location>
</feature>
<dbReference type="EMBL" id="ML213511">
    <property type="protein sequence ID" value="TFK51360.1"/>
    <property type="molecule type" value="Genomic_DNA"/>
</dbReference>
<feature type="region of interest" description="Disordered" evidence="1">
    <location>
        <begin position="195"/>
        <end position="248"/>
    </location>
</feature>
<feature type="compositionally biased region" description="Basic and acidic residues" evidence="1">
    <location>
        <begin position="219"/>
        <end position="237"/>
    </location>
</feature>
<keyword evidence="2" id="KW-0732">Signal</keyword>
<accession>A0A5C3N1P0</accession>